<gene>
    <name evidence="3" type="ORF">AWR27_04120</name>
</gene>
<sequence length="371" mass="42344">MSLRADYLKYTLHFRFEAGTSRGTLTEKTSYLIRLFDDEDSSTIGYGECGPLKGLSYDDRPDFEEQLREYCREFTSLDLQLFSWNVPIVLNQLIDPKFPSILFGFETAMLDFLSGGRHIVHETEFTTGQRSLPINGLIWMGSAATMRQQIEEKIKAGFTTLKLKIGAIDFEQECDLLAMIRDRFSPEQITLRVDANGAFRPNEAMAKLERLATYGLHSIEQPIRAGQPEQMAELCRHSPLPIALDEELIGQMEYVHKYKLLKSIHPQYIILKPTLLGGMRHCDEWIELAGRLNIGWWITSALESNIGLNAIAQYTAQFKNLMPQGLGTGQLYYNNFDSPLTIREGYLHYHPGQPWDFSALQKSSIRSSVDK</sequence>
<dbReference type="PANTHER" id="PTHR48073:SF2">
    <property type="entry name" value="O-SUCCINYLBENZOATE SYNTHASE"/>
    <property type="match status" value="1"/>
</dbReference>
<dbReference type="SUPFAM" id="SSF54826">
    <property type="entry name" value="Enolase N-terminal domain-like"/>
    <property type="match status" value="1"/>
</dbReference>
<dbReference type="RefSeq" id="WP_077130034.1">
    <property type="nucleotide sequence ID" value="NZ_CP014263.1"/>
</dbReference>
<dbReference type="AlphaFoldDB" id="A0A1P9WT80"/>
<dbReference type="SMART" id="SM00922">
    <property type="entry name" value="MR_MLE"/>
    <property type="match status" value="1"/>
</dbReference>
<dbReference type="GO" id="GO:0046872">
    <property type="term" value="F:metal ion binding"/>
    <property type="evidence" value="ECO:0007669"/>
    <property type="project" value="UniProtKB-KW"/>
</dbReference>
<dbReference type="OrthoDB" id="9766759at2"/>
<dbReference type="SUPFAM" id="SSF51604">
    <property type="entry name" value="Enolase C-terminal domain-like"/>
    <property type="match status" value="1"/>
</dbReference>
<protein>
    <submittedName>
        <fullName evidence="3">O-succinylbenzoate synthase</fullName>
    </submittedName>
</protein>
<dbReference type="SFLD" id="SFLDF00009">
    <property type="entry name" value="o-succinylbenzoate_synthase"/>
    <property type="match status" value="1"/>
</dbReference>
<accession>A0A1P9WT80</accession>
<evidence type="ECO:0000259" key="2">
    <source>
        <dbReference type="SMART" id="SM00922"/>
    </source>
</evidence>
<dbReference type="STRING" id="1178516.AWR27_04120"/>
<dbReference type="InterPro" id="IPR029065">
    <property type="entry name" value="Enolase_C-like"/>
</dbReference>
<evidence type="ECO:0000256" key="1">
    <source>
        <dbReference type="ARBA" id="ARBA00022723"/>
    </source>
</evidence>
<evidence type="ECO:0000313" key="3">
    <source>
        <dbReference type="EMBL" id="AQG78596.1"/>
    </source>
</evidence>
<dbReference type="SFLD" id="SFLDG00180">
    <property type="entry name" value="muconate_cycloisomerase"/>
    <property type="match status" value="1"/>
</dbReference>
<reference evidence="3 4" key="1">
    <citation type="submission" date="2016-01" db="EMBL/GenBank/DDBJ databases">
        <authorList>
            <person name="Oliw E.H."/>
        </authorList>
    </citation>
    <scope>NUCLEOTIDE SEQUENCE [LARGE SCALE GENOMIC DNA]</scope>
    <source>
        <strain evidence="3 4">DY10</strain>
    </source>
</reference>
<dbReference type="Gene3D" id="3.30.390.10">
    <property type="entry name" value="Enolase-like, N-terminal domain"/>
    <property type="match status" value="1"/>
</dbReference>
<dbReference type="GO" id="GO:0009063">
    <property type="term" value="P:amino acid catabolic process"/>
    <property type="evidence" value="ECO:0007669"/>
    <property type="project" value="InterPro"/>
</dbReference>
<dbReference type="KEGG" id="smon:AWR27_04120"/>
<dbReference type="CDD" id="cd03320">
    <property type="entry name" value="OSBS"/>
    <property type="match status" value="1"/>
</dbReference>
<dbReference type="InterPro" id="IPR013342">
    <property type="entry name" value="Mandelate_racemase_C"/>
</dbReference>
<proteinExistence type="predicted"/>
<name>A0A1P9WT80_9BACT</name>
<dbReference type="GO" id="GO:0016854">
    <property type="term" value="F:racemase and epimerase activity"/>
    <property type="evidence" value="ECO:0007669"/>
    <property type="project" value="UniProtKB-ARBA"/>
</dbReference>
<dbReference type="PROSITE" id="PS00909">
    <property type="entry name" value="MR_MLE_2"/>
    <property type="match status" value="1"/>
</dbReference>
<dbReference type="Gene3D" id="3.20.20.120">
    <property type="entry name" value="Enolase-like C-terminal domain"/>
    <property type="match status" value="1"/>
</dbReference>
<dbReference type="SFLD" id="SFLDS00001">
    <property type="entry name" value="Enolase"/>
    <property type="match status" value="1"/>
</dbReference>
<feature type="domain" description="Mandelate racemase/muconate lactonizing enzyme C-terminal" evidence="2">
    <location>
        <begin position="143"/>
        <end position="241"/>
    </location>
</feature>
<keyword evidence="4" id="KW-1185">Reference proteome</keyword>
<dbReference type="InterPro" id="IPR036849">
    <property type="entry name" value="Enolase-like_C_sf"/>
</dbReference>
<keyword evidence="1" id="KW-0479">Metal-binding</keyword>
<dbReference type="PANTHER" id="PTHR48073">
    <property type="entry name" value="O-SUCCINYLBENZOATE SYNTHASE-RELATED"/>
    <property type="match status" value="1"/>
</dbReference>
<evidence type="ECO:0000313" key="4">
    <source>
        <dbReference type="Proteomes" id="UP000187941"/>
    </source>
</evidence>
<organism evidence="3 4">
    <name type="scientific">Spirosoma montaniterrae</name>
    <dbReference type="NCBI Taxonomy" id="1178516"/>
    <lineage>
        <taxon>Bacteria</taxon>
        <taxon>Pseudomonadati</taxon>
        <taxon>Bacteroidota</taxon>
        <taxon>Cytophagia</taxon>
        <taxon>Cytophagales</taxon>
        <taxon>Cytophagaceae</taxon>
        <taxon>Spirosoma</taxon>
    </lineage>
</organism>
<dbReference type="Proteomes" id="UP000187941">
    <property type="component" value="Chromosome"/>
</dbReference>
<dbReference type="InterPro" id="IPR029017">
    <property type="entry name" value="Enolase-like_N"/>
</dbReference>
<dbReference type="InterPro" id="IPR018110">
    <property type="entry name" value="Mandel_Rmase/mucon_lact_enz_CS"/>
</dbReference>
<dbReference type="Pfam" id="PF13378">
    <property type="entry name" value="MR_MLE_C"/>
    <property type="match status" value="1"/>
</dbReference>
<dbReference type="EMBL" id="CP014263">
    <property type="protein sequence ID" value="AQG78596.1"/>
    <property type="molecule type" value="Genomic_DNA"/>
</dbReference>